<gene>
    <name evidence="4" type="ORF">HPB52_006379</name>
</gene>
<feature type="compositionally biased region" description="Low complexity" evidence="1">
    <location>
        <begin position="286"/>
        <end position="299"/>
    </location>
</feature>
<dbReference type="VEuPathDB" id="VectorBase:RSAN_036347"/>
<feature type="compositionally biased region" description="Low complexity" evidence="1">
    <location>
        <begin position="204"/>
        <end position="214"/>
    </location>
</feature>
<dbReference type="PROSITE" id="PS51885">
    <property type="entry name" value="NEPRILYSIN"/>
    <property type="match status" value="1"/>
</dbReference>
<name>A0A9D4T329_RHISA</name>
<proteinExistence type="predicted"/>
<keyword evidence="2" id="KW-0472">Membrane</keyword>
<dbReference type="InterPro" id="IPR005645">
    <property type="entry name" value="FSH-like_dom"/>
</dbReference>
<feature type="transmembrane region" description="Helical" evidence="2">
    <location>
        <begin position="393"/>
        <end position="417"/>
    </location>
</feature>
<dbReference type="Proteomes" id="UP000821837">
    <property type="component" value="Unassembled WGS sequence"/>
</dbReference>
<dbReference type="GO" id="GO:0006508">
    <property type="term" value="P:proteolysis"/>
    <property type="evidence" value="ECO:0007669"/>
    <property type="project" value="InterPro"/>
</dbReference>
<protein>
    <recommendedName>
        <fullName evidence="3">Serine hydrolase domain-containing protein</fullName>
    </recommendedName>
</protein>
<keyword evidence="2" id="KW-0812">Transmembrane</keyword>
<evidence type="ECO:0000313" key="5">
    <source>
        <dbReference type="Proteomes" id="UP000821837"/>
    </source>
</evidence>
<dbReference type="SUPFAM" id="SSF55486">
    <property type="entry name" value="Metalloproteases ('zincins'), catalytic domain"/>
    <property type="match status" value="1"/>
</dbReference>
<feature type="compositionally biased region" description="Polar residues" evidence="1">
    <location>
        <begin position="228"/>
        <end position="242"/>
    </location>
</feature>
<accession>A0A9D4T329</accession>
<evidence type="ECO:0000256" key="2">
    <source>
        <dbReference type="SAM" id="Phobius"/>
    </source>
</evidence>
<evidence type="ECO:0000256" key="1">
    <source>
        <dbReference type="SAM" id="MobiDB-lite"/>
    </source>
</evidence>
<dbReference type="Gene3D" id="3.40.390.10">
    <property type="entry name" value="Collagenase (Catalytic Domain)"/>
    <property type="match status" value="1"/>
</dbReference>
<keyword evidence="2" id="KW-1133">Transmembrane helix</keyword>
<feature type="compositionally biased region" description="Pro residues" evidence="1">
    <location>
        <begin position="316"/>
        <end position="328"/>
    </location>
</feature>
<dbReference type="EMBL" id="JABSTV010001248">
    <property type="protein sequence ID" value="KAH7968158.1"/>
    <property type="molecule type" value="Genomic_DNA"/>
</dbReference>
<dbReference type="InterPro" id="IPR000718">
    <property type="entry name" value="Peptidase_M13"/>
</dbReference>
<comment type="caution">
    <text evidence="4">The sequence shown here is derived from an EMBL/GenBank/DDBJ whole genome shotgun (WGS) entry which is preliminary data.</text>
</comment>
<dbReference type="GO" id="GO:0004222">
    <property type="term" value="F:metalloendopeptidase activity"/>
    <property type="evidence" value="ECO:0007669"/>
    <property type="project" value="InterPro"/>
</dbReference>
<dbReference type="InterPro" id="IPR024079">
    <property type="entry name" value="MetalloPept_cat_dom_sf"/>
</dbReference>
<feature type="region of interest" description="Disordered" evidence="1">
    <location>
        <begin position="182"/>
        <end position="342"/>
    </location>
</feature>
<dbReference type="AlphaFoldDB" id="A0A9D4T329"/>
<dbReference type="Pfam" id="PF03959">
    <property type="entry name" value="FSH1"/>
    <property type="match status" value="1"/>
</dbReference>
<dbReference type="VEuPathDB" id="VectorBase:RSAN_047395"/>
<evidence type="ECO:0000259" key="3">
    <source>
        <dbReference type="Pfam" id="PF03959"/>
    </source>
</evidence>
<reference evidence="4" key="1">
    <citation type="journal article" date="2020" name="Cell">
        <title>Large-Scale Comparative Analyses of Tick Genomes Elucidate Their Genetic Diversity and Vector Capacities.</title>
        <authorList>
            <consortium name="Tick Genome and Microbiome Consortium (TIGMIC)"/>
            <person name="Jia N."/>
            <person name="Wang J."/>
            <person name="Shi W."/>
            <person name="Du L."/>
            <person name="Sun Y."/>
            <person name="Zhan W."/>
            <person name="Jiang J.F."/>
            <person name="Wang Q."/>
            <person name="Zhang B."/>
            <person name="Ji P."/>
            <person name="Bell-Sakyi L."/>
            <person name="Cui X.M."/>
            <person name="Yuan T.T."/>
            <person name="Jiang B.G."/>
            <person name="Yang W.F."/>
            <person name="Lam T.T."/>
            <person name="Chang Q.C."/>
            <person name="Ding S.J."/>
            <person name="Wang X.J."/>
            <person name="Zhu J.G."/>
            <person name="Ruan X.D."/>
            <person name="Zhao L."/>
            <person name="Wei J.T."/>
            <person name="Ye R.Z."/>
            <person name="Que T.C."/>
            <person name="Du C.H."/>
            <person name="Zhou Y.H."/>
            <person name="Cheng J.X."/>
            <person name="Dai P.F."/>
            <person name="Guo W.B."/>
            <person name="Han X.H."/>
            <person name="Huang E.J."/>
            <person name="Li L.F."/>
            <person name="Wei W."/>
            <person name="Gao Y.C."/>
            <person name="Liu J.Z."/>
            <person name="Shao H.Z."/>
            <person name="Wang X."/>
            <person name="Wang C.C."/>
            <person name="Yang T.C."/>
            <person name="Huo Q.B."/>
            <person name="Li W."/>
            <person name="Chen H.Y."/>
            <person name="Chen S.E."/>
            <person name="Zhou L.G."/>
            <person name="Ni X.B."/>
            <person name="Tian J.H."/>
            <person name="Sheng Y."/>
            <person name="Liu T."/>
            <person name="Pan Y.S."/>
            <person name="Xia L.Y."/>
            <person name="Li J."/>
            <person name="Zhao F."/>
            <person name="Cao W.C."/>
        </authorList>
    </citation>
    <scope>NUCLEOTIDE SEQUENCE</scope>
    <source>
        <strain evidence="4">Rsan-2018</strain>
    </source>
</reference>
<reference evidence="4" key="2">
    <citation type="submission" date="2021-09" db="EMBL/GenBank/DDBJ databases">
        <authorList>
            <person name="Jia N."/>
            <person name="Wang J."/>
            <person name="Shi W."/>
            <person name="Du L."/>
            <person name="Sun Y."/>
            <person name="Zhan W."/>
            <person name="Jiang J."/>
            <person name="Wang Q."/>
            <person name="Zhang B."/>
            <person name="Ji P."/>
            <person name="Sakyi L.B."/>
            <person name="Cui X."/>
            <person name="Yuan T."/>
            <person name="Jiang B."/>
            <person name="Yang W."/>
            <person name="Lam T.T.-Y."/>
            <person name="Chang Q."/>
            <person name="Ding S."/>
            <person name="Wang X."/>
            <person name="Zhu J."/>
            <person name="Ruan X."/>
            <person name="Zhao L."/>
            <person name="Wei J."/>
            <person name="Que T."/>
            <person name="Du C."/>
            <person name="Cheng J."/>
            <person name="Dai P."/>
            <person name="Han X."/>
            <person name="Huang E."/>
            <person name="Gao Y."/>
            <person name="Liu J."/>
            <person name="Shao H."/>
            <person name="Ye R."/>
            <person name="Li L."/>
            <person name="Wei W."/>
            <person name="Wang X."/>
            <person name="Wang C."/>
            <person name="Huo Q."/>
            <person name="Li W."/>
            <person name="Guo W."/>
            <person name="Chen H."/>
            <person name="Chen S."/>
            <person name="Zhou L."/>
            <person name="Zhou L."/>
            <person name="Ni X."/>
            <person name="Tian J."/>
            <person name="Zhou Y."/>
            <person name="Sheng Y."/>
            <person name="Liu T."/>
            <person name="Pan Y."/>
            <person name="Xia L."/>
            <person name="Li J."/>
            <person name="Zhao F."/>
            <person name="Cao W."/>
        </authorList>
    </citation>
    <scope>NUCLEOTIDE SEQUENCE</scope>
    <source>
        <strain evidence="4">Rsan-2018</strain>
        <tissue evidence="4">Larvae</tissue>
    </source>
</reference>
<feature type="compositionally biased region" description="Low complexity" evidence="1">
    <location>
        <begin position="257"/>
        <end position="276"/>
    </location>
</feature>
<feature type="domain" description="Serine hydrolase" evidence="3">
    <location>
        <begin position="10"/>
        <end position="90"/>
    </location>
</feature>
<dbReference type="Gene3D" id="3.40.50.1820">
    <property type="entry name" value="alpha/beta hydrolase"/>
    <property type="match status" value="1"/>
</dbReference>
<sequence length="516" mass="55190">MADVAKLRDAAAFKSKLGGFRKSTKSLLDLVFIDAPHPIENGVYGEVDNEGGGRAWWFSSEKTFSSKEYTDTCRGFEESVKAIEEAFKEQRTSAQRSALSKPYTLLHILYRVVFDNHVTLPMNGAAEPNGHRHKPSKRKRSKRNKAQTAGHDGKEVSPVATTAAHGEKADVCLLPGSLITADSAMPLDTPDGVSSRPSDRSKAKSASKSRSSCSLQAQASLDPASARTAVSASKQSTGATRSKPSDERAVTGEKRQTIAAQTAGTAGTAGASTSGGNEVLPDRQDAPAAAAPSETAAGAQKDGAVAVDAPVSPIEPRTPPPAVAAPPKPTRRRKSKTARDRDADQDYLLSMETFTPQDVLKNKSNLVSTTAQWSFYPLNVTFVSEVDSKEERYLYTTIAVVVGVIFALFVVAVALLLSSKRHVPYTACNTRECIEAQDFLTRLLNTSKDACSDFYGYVCDSWLARSSGSFLEDSAAASVAKTIERLLLIQIQDTSGAEAKARSKGKHTVPPPPPLL</sequence>
<feature type="compositionally biased region" description="Basic residues" evidence="1">
    <location>
        <begin position="131"/>
        <end position="145"/>
    </location>
</feature>
<dbReference type="InterPro" id="IPR029058">
    <property type="entry name" value="AB_hydrolase_fold"/>
</dbReference>
<evidence type="ECO:0000313" key="4">
    <source>
        <dbReference type="EMBL" id="KAH7968158.1"/>
    </source>
</evidence>
<feature type="compositionally biased region" description="Basic and acidic residues" evidence="1">
    <location>
        <begin position="243"/>
        <end position="256"/>
    </location>
</feature>
<keyword evidence="5" id="KW-1185">Reference proteome</keyword>
<organism evidence="4 5">
    <name type="scientific">Rhipicephalus sanguineus</name>
    <name type="common">Brown dog tick</name>
    <name type="synonym">Ixodes sanguineus</name>
    <dbReference type="NCBI Taxonomy" id="34632"/>
    <lineage>
        <taxon>Eukaryota</taxon>
        <taxon>Metazoa</taxon>
        <taxon>Ecdysozoa</taxon>
        <taxon>Arthropoda</taxon>
        <taxon>Chelicerata</taxon>
        <taxon>Arachnida</taxon>
        <taxon>Acari</taxon>
        <taxon>Parasitiformes</taxon>
        <taxon>Ixodida</taxon>
        <taxon>Ixodoidea</taxon>
        <taxon>Ixodidae</taxon>
        <taxon>Rhipicephalinae</taxon>
        <taxon>Rhipicephalus</taxon>
        <taxon>Rhipicephalus</taxon>
    </lineage>
</organism>
<feature type="region of interest" description="Disordered" evidence="1">
    <location>
        <begin position="122"/>
        <end position="164"/>
    </location>
</feature>